<proteinExistence type="predicted"/>
<evidence type="ECO:0000313" key="2">
    <source>
        <dbReference type="Proteomes" id="UP001313282"/>
    </source>
</evidence>
<reference evidence="1 2" key="1">
    <citation type="submission" date="2019-10" db="EMBL/GenBank/DDBJ databases">
        <authorList>
            <person name="Palmer J.M."/>
        </authorList>
    </citation>
    <scope>NUCLEOTIDE SEQUENCE [LARGE SCALE GENOMIC DNA]</scope>
    <source>
        <strain evidence="1 2">TWF718</strain>
    </source>
</reference>
<dbReference type="AlphaFoldDB" id="A0AAN8RGP3"/>
<organism evidence="1 2">
    <name type="scientific">Orbilia javanica</name>
    <dbReference type="NCBI Taxonomy" id="47235"/>
    <lineage>
        <taxon>Eukaryota</taxon>
        <taxon>Fungi</taxon>
        <taxon>Dikarya</taxon>
        <taxon>Ascomycota</taxon>
        <taxon>Pezizomycotina</taxon>
        <taxon>Orbiliomycetes</taxon>
        <taxon>Orbiliales</taxon>
        <taxon>Orbiliaceae</taxon>
        <taxon>Orbilia</taxon>
    </lineage>
</organism>
<sequence length="115" mass="13263">MQVRLYLNPTFFAAKPGILRANERASRSRKLHSPAWVTSTHPIRTAKTVYRRKETTKEKEKPRWAVGGFKNVRCAVRYFTAASGFVTHMFGEAAFPFGSPERKLREILILQPWGR</sequence>
<dbReference type="EMBL" id="JAVHNR010000006">
    <property type="protein sequence ID" value="KAK6339604.1"/>
    <property type="molecule type" value="Genomic_DNA"/>
</dbReference>
<accession>A0AAN8RGP3</accession>
<name>A0AAN8RGP3_9PEZI</name>
<keyword evidence="2" id="KW-1185">Reference proteome</keyword>
<evidence type="ECO:0000313" key="1">
    <source>
        <dbReference type="EMBL" id="KAK6339604.1"/>
    </source>
</evidence>
<comment type="caution">
    <text evidence="1">The sequence shown here is derived from an EMBL/GenBank/DDBJ whole genome shotgun (WGS) entry which is preliminary data.</text>
</comment>
<protein>
    <submittedName>
        <fullName evidence="1">Uncharacterized protein</fullName>
    </submittedName>
</protein>
<dbReference type="Proteomes" id="UP001313282">
    <property type="component" value="Unassembled WGS sequence"/>
</dbReference>
<gene>
    <name evidence="1" type="ORF">TWF718_009000</name>
</gene>